<evidence type="ECO:0000256" key="10">
    <source>
        <dbReference type="ARBA" id="ARBA00048048"/>
    </source>
</evidence>
<gene>
    <name evidence="11" type="primary">PFA4</name>
    <name evidence="15" type="ORF">FA15DRAFT_262769</name>
</gene>
<feature type="compositionally biased region" description="Acidic residues" evidence="13">
    <location>
        <begin position="355"/>
        <end position="366"/>
    </location>
</feature>
<name>A0A5C3L1G3_COPMA</name>
<comment type="function">
    <text evidence="11">Mediates the reversible addition of palmitate to target proteins, thereby regulating their membrane association and biological function.</text>
</comment>
<evidence type="ECO:0000256" key="3">
    <source>
        <dbReference type="ARBA" id="ARBA00022692"/>
    </source>
</evidence>
<sequence>MHYILGRIAVGGVLCLISFIAYSAQLFVIWPWYGREWSIELLVLLIPFNISVGILFYNYFLCITTAPGTVPQGWKPDTHNDGYEVKKLTGTPRYCRVCQCYKPPRTHHCRDCDRCVLRMDHHCPWINNCVGYFNYAHFVRFLFWVDVSCSYHLAMISKRTLEAMRGAFWNEPSSTELIFLILNFVTCVPVLLVVGGFSIYHFFNLLGNSTTIEGWEKDKVATMVRRGQIQEVKFPYDLGKLRNIKAVLGPSFLFWCIPQPMTGNGLRFELAAHADEHQIWPPREPDSLPRKVIDPTASPFTYGEERLNPSLSPSNIRRRQTGKHSNGGSSPAHALPPYHPDYKEGEYFSGTQNQDLDDYSESESEISEPPSGKPGSRVRRGSEGYEIQPQTREEILRRYLEEIGDDPYRYARYEPEPVSESEGSEDDRPLGRLKSDHQSNIV</sequence>
<keyword evidence="8 11" id="KW-0449">Lipoprotein</keyword>
<dbReference type="HAMAP" id="MF_03199">
    <property type="entry name" value="DHHC_PAT_PFA4"/>
    <property type="match status" value="1"/>
</dbReference>
<comment type="similarity">
    <text evidence="11">Belongs to the DHHC palmitoyltransferase family. PFA4 subfamily.</text>
</comment>
<evidence type="ECO:0000256" key="8">
    <source>
        <dbReference type="ARBA" id="ARBA00023288"/>
    </source>
</evidence>
<evidence type="ECO:0000259" key="14">
    <source>
        <dbReference type="Pfam" id="PF01529"/>
    </source>
</evidence>
<evidence type="ECO:0000256" key="13">
    <source>
        <dbReference type="SAM" id="MobiDB-lite"/>
    </source>
</evidence>
<feature type="transmembrane region" description="Helical" evidence="11 12">
    <location>
        <begin position="177"/>
        <end position="203"/>
    </location>
</feature>
<dbReference type="InterPro" id="IPR039859">
    <property type="entry name" value="PFA4/ZDH16/20/ERF2-like"/>
</dbReference>
<keyword evidence="7 11" id="KW-0564">Palmitate</keyword>
<evidence type="ECO:0000256" key="1">
    <source>
        <dbReference type="ARBA" id="ARBA00004141"/>
    </source>
</evidence>
<proteinExistence type="inferred from homology"/>
<feature type="region of interest" description="Disordered" evidence="13">
    <location>
        <begin position="280"/>
        <end position="442"/>
    </location>
</feature>
<dbReference type="PANTHER" id="PTHR12246">
    <property type="entry name" value="PALMITOYLTRANSFERASE ZDHHC16"/>
    <property type="match status" value="1"/>
</dbReference>
<evidence type="ECO:0000256" key="7">
    <source>
        <dbReference type="ARBA" id="ARBA00023139"/>
    </source>
</evidence>
<evidence type="ECO:0000256" key="2">
    <source>
        <dbReference type="ARBA" id="ARBA00022679"/>
    </source>
</evidence>
<accession>A0A5C3L1G3</accession>
<keyword evidence="5 11" id="KW-1133">Transmembrane helix</keyword>
<dbReference type="Proteomes" id="UP000307440">
    <property type="component" value="Unassembled WGS sequence"/>
</dbReference>
<reference evidence="15 16" key="1">
    <citation type="journal article" date="2019" name="Nat. Ecol. Evol.">
        <title>Megaphylogeny resolves global patterns of mushroom evolution.</title>
        <authorList>
            <person name="Varga T."/>
            <person name="Krizsan K."/>
            <person name="Foldi C."/>
            <person name="Dima B."/>
            <person name="Sanchez-Garcia M."/>
            <person name="Sanchez-Ramirez S."/>
            <person name="Szollosi G.J."/>
            <person name="Szarkandi J.G."/>
            <person name="Papp V."/>
            <person name="Albert L."/>
            <person name="Andreopoulos W."/>
            <person name="Angelini C."/>
            <person name="Antonin V."/>
            <person name="Barry K.W."/>
            <person name="Bougher N.L."/>
            <person name="Buchanan P."/>
            <person name="Buyck B."/>
            <person name="Bense V."/>
            <person name="Catcheside P."/>
            <person name="Chovatia M."/>
            <person name="Cooper J."/>
            <person name="Damon W."/>
            <person name="Desjardin D."/>
            <person name="Finy P."/>
            <person name="Geml J."/>
            <person name="Haridas S."/>
            <person name="Hughes K."/>
            <person name="Justo A."/>
            <person name="Karasinski D."/>
            <person name="Kautmanova I."/>
            <person name="Kiss B."/>
            <person name="Kocsube S."/>
            <person name="Kotiranta H."/>
            <person name="LaButti K.M."/>
            <person name="Lechner B.E."/>
            <person name="Liimatainen K."/>
            <person name="Lipzen A."/>
            <person name="Lukacs Z."/>
            <person name="Mihaltcheva S."/>
            <person name="Morgado L.N."/>
            <person name="Niskanen T."/>
            <person name="Noordeloos M.E."/>
            <person name="Ohm R.A."/>
            <person name="Ortiz-Santana B."/>
            <person name="Ovrebo C."/>
            <person name="Racz N."/>
            <person name="Riley R."/>
            <person name="Savchenko A."/>
            <person name="Shiryaev A."/>
            <person name="Soop K."/>
            <person name="Spirin V."/>
            <person name="Szebenyi C."/>
            <person name="Tomsovsky M."/>
            <person name="Tulloss R.E."/>
            <person name="Uehling J."/>
            <person name="Grigoriev I.V."/>
            <person name="Vagvolgyi C."/>
            <person name="Papp T."/>
            <person name="Martin F.M."/>
            <person name="Miettinen O."/>
            <person name="Hibbett D.S."/>
            <person name="Nagy L.G."/>
        </authorList>
    </citation>
    <scope>NUCLEOTIDE SEQUENCE [LARGE SCALE GENOMIC DNA]</scope>
    <source>
        <strain evidence="15 16">CBS 121175</strain>
    </source>
</reference>
<organism evidence="15 16">
    <name type="scientific">Coprinopsis marcescibilis</name>
    <name type="common">Agaric fungus</name>
    <name type="synonym">Psathyrella marcescibilis</name>
    <dbReference type="NCBI Taxonomy" id="230819"/>
    <lineage>
        <taxon>Eukaryota</taxon>
        <taxon>Fungi</taxon>
        <taxon>Dikarya</taxon>
        <taxon>Basidiomycota</taxon>
        <taxon>Agaricomycotina</taxon>
        <taxon>Agaricomycetes</taxon>
        <taxon>Agaricomycetidae</taxon>
        <taxon>Agaricales</taxon>
        <taxon>Agaricineae</taxon>
        <taxon>Psathyrellaceae</taxon>
        <taxon>Coprinopsis</taxon>
    </lineage>
</organism>
<keyword evidence="9 11" id="KW-0012">Acyltransferase</keyword>
<dbReference type="STRING" id="230819.A0A5C3L1G3"/>
<protein>
    <recommendedName>
        <fullName evidence="11">Palmitoyltransferase PFA4</fullName>
        <ecNumber evidence="11">2.3.1.225</ecNumber>
    </recommendedName>
    <alternativeName>
        <fullName evidence="11">Protein S-acyltransferase</fullName>
        <shortName evidence="11">PAT</shortName>
    </alternativeName>
    <alternativeName>
        <fullName evidence="11">Protein fatty acyltransferase 4</fullName>
    </alternativeName>
</protein>
<comment type="subcellular location">
    <subcellularLocation>
        <location evidence="11">Endoplasmic reticulum membrane</location>
        <topology evidence="11">Multi-pass membrane protein</topology>
    </subcellularLocation>
    <subcellularLocation>
        <location evidence="1">Membrane</location>
        <topology evidence="1">Multi-pass membrane protein</topology>
    </subcellularLocation>
</comment>
<feature type="active site" description="S-palmitoyl cysteine intermediate" evidence="11">
    <location>
        <position position="123"/>
    </location>
</feature>
<feature type="compositionally biased region" description="Basic and acidic residues" evidence="13">
    <location>
        <begin position="426"/>
        <end position="442"/>
    </location>
</feature>
<dbReference type="GO" id="GO:0019706">
    <property type="term" value="F:protein-cysteine S-palmitoyltransferase activity"/>
    <property type="evidence" value="ECO:0007669"/>
    <property type="project" value="UniProtKB-UniRule"/>
</dbReference>
<keyword evidence="3 11" id="KW-0812">Transmembrane</keyword>
<dbReference type="Pfam" id="PF01529">
    <property type="entry name" value="DHHC"/>
    <property type="match status" value="1"/>
</dbReference>
<comment type="caution">
    <text evidence="11">Lacks conserved residue(s) required for the propagation of feature annotation.</text>
</comment>
<dbReference type="AlphaFoldDB" id="A0A5C3L1G3"/>
<dbReference type="InterPro" id="IPR001594">
    <property type="entry name" value="Palmitoyltrfase_DHHC"/>
</dbReference>
<evidence type="ECO:0000256" key="12">
    <source>
        <dbReference type="RuleBase" id="RU079119"/>
    </source>
</evidence>
<evidence type="ECO:0000256" key="4">
    <source>
        <dbReference type="ARBA" id="ARBA00022824"/>
    </source>
</evidence>
<evidence type="ECO:0000313" key="16">
    <source>
        <dbReference type="Proteomes" id="UP000307440"/>
    </source>
</evidence>
<dbReference type="EC" id="2.3.1.225" evidence="11"/>
<keyword evidence="2 11" id="KW-0808">Transferase</keyword>
<evidence type="ECO:0000256" key="5">
    <source>
        <dbReference type="ARBA" id="ARBA00022989"/>
    </source>
</evidence>
<feature type="domain" description="Palmitoyltransferase DHHC" evidence="14">
    <location>
        <begin position="91"/>
        <end position="217"/>
    </location>
</feature>
<dbReference type="OrthoDB" id="331948at2759"/>
<dbReference type="GO" id="GO:0005789">
    <property type="term" value="C:endoplasmic reticulum membrane"/>
    <property type="evidence" value="ECO:0007669"/>
    <property type="project" value="UniProtKB-SubCell"/>
</dbReference>
<keyword evidence="6 11" id="KW-0472">Membrane</keyword>
<dbReference type="InterPro" id="IPR033682">
    <property type="entry name" value="PFA4"/>
</dbReference>
<dbReference type="PROSITE" id="PS50216">
    <property type="entry name" value="DHHC"/>
    <property type="match status" value="1"/>
</dbReference>
<feature type="compositionally biased region" description="Basic and acidic residues" evidence="13">
    <location>
        <begin position="280"/>
        <end position="293"/>
    </location>
</feature>
<comment type="domain">
    <text evidence="11 12">The DHHC domain is required for palmitoyltransferase activity.</text>
</comment>
<evidence type="ECO:0000313" key="15">
    <source>
        <dbReference type="EMBL" id="TFK26647.1"/>
    </source>
</evidence>
<feature type="transmembrane region" description="Helical" evidence="11 12">
    <location>
        <begin position="6"/>
        <end position="29"/>
    </location>
</feature>
<dbReference type="EMBL" id="ML210172">
    <property type="protein sequence ID" value="TFK26647.1"/>
    <property type="molecule type" value="Genomic_DNA"/>
</dbReference>
<evidence type="ECO:0000256" key="11">
    <source>
        <dbReference type="HAMAP-Rule" id="MF_03199"/>
    </source>
</evidence>
<evidence type="ECO:0000256" key="9">
    <source>
        <dbReference type="ARBA" id="ARBA00023315"/>
    </source>
</evidence>
<comment type="catalytic activity">
    <reaction evidence="10 11 12">
        <text>L-cysteinyl-[protein] + hexadecanoyl-CoA = S-hexadecanoyl-L-cysteinyl-[protein] + CoA</text>
        <dbReference type="Rhea" id="RHEA:36683"/>
        <dbReference type="Rhea" id="RHEA-COMP:10131"/>
        <dbReference type="Rhea" id="RHEA-COMP:11032"/>
        <dbReference type="ChEBI" id="CHEBI:29950"/>
        <dbReference type="ChEBI" id="CHEBI:57287"/>
        <dbReference type="ChEBI" id="CHEBI:57379"/>
        <dbReference type="ChEBI" id="CHEBI:74151"/>
        <dbReference type="EC" id="2.3.1.225"/>
    </reaction>
</comment>
<feature type="transmembrane region" description="Helical" evidence="11 12">
    <location>
        <begin position="41"/>
        <end position="60"/>
    </location>
</feature>
<feature type="compositionally biased region" description="Basic and acidic residues" evidence="13">
    <location>
        <begin position="391"/>
        <end position="415"/>
    </location>
</feature>
<keyword evidence="16" id="KW-1185">Reference proteome</keyword>
<keyword evidence="4 11" id="KW-0256">Endoplasmic reticulum</keyword>
<evidence type="ECO:0000256" key="6">
    <source>
        <dbReference type="ARBA" id="ARBA00023136"/>
    </source>
</evidence>